<evidence type="ECO:0000313" key="1">
    <source>
        <dbReference type="EMBL" id="MBX40477.1"/>
    </source>
</evidence>
<protein>
    <submittedName>
        <fullName evidence="1">Uncharacterized protein</fullName>
    </submittedName>
</protein>
<reference evidence="1" key="1">
    <citation type="submission" date="2018-02" db="EMBL/GenBank/DDBJ databases">
        <title>Rhizophora mucronata_Transcriptome.</title>
        <authorList>
            <person name="Meera S.P."/>
            <person name="Sreeshan A."/>
            <person name="Augustine A."/>
        </authorList>
    </citation>
    <scope>NUCLEOTIDE SEQUENCE</scope>
    <source>
        <tissue evidence="1">Leaf</tissue>
    </source>
</reference>
<dbReference type="AlphaFoldDB" id="A0A2P2NDE6"/>
<sequence>MGKSGSIVKKNWGYEVKPR</sequence>
<organism evidence="1">
    <name type="scientific">Rhizophora mucronata</name>
    <name type="common">Asiatic mangrove</name>
    <dbReference type="NCBI Taxonomy" id="61149"/>
    <lineage>
        <taxon>Eukaryota</taxon>
        <taxon>Viridiplantae</taxon>
        <taxon>Streptophyta</taxon>
        <taxon>Embryophyta</taxon>
        <taxon>Tracheophyta</taxon>
        <taxon>Spermatophyta</taxon>
        <taxon>Magnoliopsida</taxon>
        <taxon>eudicotyledons</taxon>
        <taxon>Gunneridae</taxon>
        <taxon>Pentapetalae</taxon>
        <taxon>rosids</taxon>
        <taxon>fabids</taxon>
        <taxon>Malpighiales</taxon>
        <taxon>Rhizophoraceae</taxon>
        <taxon>Rhizophora</taxon>
    </lineage>
</organism>
<accession>A0A2P2NDE6</accession>
<name>A0A2P2NDE6_RHIMU</name>
<proteinExistence type="predicted"/>
<dbReference type="EMBL" id="GGEC01059993">
    <property type="protein sequence ID" value="MBX40477.1"/>
    <property type="molecule type" value="Transcribed_RNA"/>
</dbReference>